<evidence type="ECO:0000313" key="3">
    <source>
        <dbReference type="EMBL" id="AUB80930.1"/>
    </source>
</evidence>
<gene>
    <name evidence="3" type="ORF">THSYN_08190</name>
</gene>
<dbReference type="InterPro" id="IPR013424">
    <property type="entry name" value="Ice-binding_C"/>
</dbReference>
<feature type="domain" description="Ice-binding protein C-terminal" evidence="2">
    <location>
        <begin position="353"/>
        <end position="375"/>
    </location>
</feature>
<dbReference type="KEGG" id="tsy:THSYN_08190"/>
<evidence type="ECO:0000256" key="1">
    <source>
        <dbReference type="SAM" id="MobiDB-lite"/>
    </source>
</evidence>
<dbReference type="NCBIfam" id="TIGR02595">
    <property type="entry name" value="PEP_CTERM"/>
    <property type="match status" value="1"/>
</dbReference>
<dbReference type="Pfam" id="PF07589">
    <property type="entry name" value="PEP-CTERM"/>
    <property type="match status" value="1"/>
</dbReference>
<evidence type="ECO:0000259" key="2">
    <source>
        <dbReference type="Pfam" id="PF07589"/>
    </source>
</evidence>
<accession>A0A2K8U5S5</accession>
<keyword evidence="4" id="KW-1185">Reference proteome</keyword>
<evidence type="ECO:0000313" key="4">
    <source>
        <dbReference type="Proteomes" id="UP000232638"/>
    </source>
</evidence>
<dbReference type="Proteomes" id="UP000232638">
    <property type="component" value="Chromosome"/>
</dbReference>
<reference evidence="3 4" key="1">
    <citation type="submission" date="2017-03" db="EMBL/GenBank/DDBJ databases">
        <title>Complete genome sequence of Candidatus 'Thiodictyon syntrophicum' sp. nov. strain Cad16T, a photolithoautotroph purple sulfur bacterium isolated from an alpine meromictic lake.</title>
        <authorList>
            <person name="Luedin S.M."/>
            <person name="Pothier J.F."/>
            <person name="Danza F."/>
            <person name="Storelli N."/>
            <person name="Wittwer M."/>
            <person name="Tonolla M."/>
        </authorList>
    </citation>
    <scope>NUCLEOTIDE SEQUENCE [LARGE SCALE GENOMIC DNA]</scope>
    <source>
        <strain evidence="3 4">Cad16T</strain>
    </source>
</reference>
<organism evidence="3 4">
    <name type="scientific">Candidatus Thiodictyon syntrophicum</name>
    <dbReference type="NCBI Taxonomy" id="1166950"/>
    <lineage>
        <taxon>Bacteria</taxon>
        <taxon>Pseudomonadati</taxon>
        <taxon>Pseudomonadota</taxon>
        <taxon>Gammaproteobacteria</taxon>
        <taxon>Chromatiales</taxon>
        <taxon>Chromatiaceae</taxon>
        <taxon>Thiodictyon</taxon>
    </lineage>
</organism>
<name>A0A2K8U5S5_9GAMM</name>
<dbReference type="AlphaFoldDB" id="A0A2K8U5S5"/>
<proteinExistence type="predicted"/>
<protein>
    <recommendedName>
        <fullName evidence="2">Ice-binding protein C-terminal domain-containing protein</fullName>
    </recommendedName>
</protein>
<sequence length="377" mass="39424">MQPSRRLVQVAALRDRKVRVRCVTFRYDAKVVIIQTARRYTMTSVRNPMPAFKKTAIAACVAVLGLPLAAQANPLTINMGGFGTATNVTQFDWAPSPVISIGGNTAFQNYIGTSGACPTGSCEFDVYSHGRLNAFNNDAGTPSGLNQAGGWEITYEIGFQESVTAASINGGTGQSSANFGFVTGAPNYFRMWYDNFDSDYLAGTGFTDGTLMLAGTVSPSGAFISNFGGDFTDIALLDQYGADGWGGKQSIGGSGTTSTMALDVLPVDITPGVFPGTIAFDLFRIANLGQSLQFETVDPSKSFNWDSTGSGATVGTRIVLDSNARTGGQQGVNGNDGTDTLFQSDANSPVSGIPEPATLALMGIGILGAAAARRRKV</sequence>
<feature type="region of interest" description="Disordered" evidence="1">
    <location>
        <begin position="324"/>
        <end position="348"/>
    </location>
</feature>
<dbReference type="EMBL" id="CP020370">
    <property type="protein sequence ID" value="AUB80930.1"/>
    <property type="molecule type" value="Genomic_DNA"/>
</dbReference>